<feature type="region of interest" description="Disordered" evidence="5">
    <location>
        <begin position="217"/>
        <end position="263"/>
    </location>
</feature>
<dbReference type="GO" id="GO:0071944">
    <property type="term" value="C:cell periphery"/>
    <property type="evidence" value="ECO:0007669"/>
    <property type="project" value="UniProtKB-ARBA"/>
</dbReference>
<gene>
    <name evidence="7" type="ORF">Moror_17734</name>
</gene>
<evidence type="ECO:0000256" key="4">
    <source>
        <dbReference type="ARBA" id="ARBA00023136"/>
    </source>
</evidence>
<evidence type="ECO:0000313" key="8">
    <source>
        <dbReference type="Proteomes" id="UP000017559"/>
    </source>
</evidence>
<feature type="region of interest" description="Disordered" evidence="5">
    <location>
        <begin position="193"/>
        <end position="212"/>
    </location>
</feature>
<dbReference type="OrthoDB" id="3039688at2759"/>
<dbReference type="PANTHER" id="PTHR15549">
    <property type="entry name" value="PAIRED IMMUNOGLOBULIN-LIKE TYPE 2 RECEPTOR"/>
    <property type="match status" value="1"/>
</dbReference>
<organism evidence="7 8">
    <name type="scientific">Moniliophthora roreri (strain MCA 2997)</name>
    <name type="common">Cocoa frosty pod rot fungus</name>
    <name type="synonym">Crinipellis roreri</name>
    <dbReference type="NCBI Taxonomy" id="1381753"/>
    <lineage>
        <taxon>Eukaryota</taxon>
        <taxon>Fungi</taxon>
        <taxon>Dikarya</taxon>
        <taxon>Basidiomycota</taxon>
        <taxon>Agaricomycotina</taxon>
        <taxon>Agaricomycetes</taxon>
        <taxon>Agaricomycetidae</taxon>
        <taxon>Agaricales</taxon>
        <taxon>Marasmiineae</taxon>
        <taxon>Marasmiaceae</taxon>
        <taxon>Moniliophthora</taxon>
    </lineage>
</organism>
<comment type="caution">
    <text evidence="7">The sequence shown here is derived from an EMBL/GenBank/DDBJ whole genome shotgun (WGS) entry which is preliminary data.</text>
</comment>
<feature type="compositionally biased region" description="Polar residues" evidence="5">
    <location>
        <begin position="251"/>
        <end position="263"/>
    </location>
</feature>
<sequence>MLLRIRETPIPMNQYIPRQDVESSSTRGSTTRTSVQSSTTPTSRTSTSSPPTSSSQASTSSPATPTSSSASQSSSASFSSASSTPTLTSESSGSGSSNSVLIGSIVGGVIGGLLLLSIVSILFSAWRRRRNDARKRPRMSIVAGDMPSRGKRPATLYTLDSFLMPTVTANAQMKPSHQHHASEASAVAVPLLGTSSTGTSTTTERIRGVDEHGAVIEHYSDDVRPPSRGSVTQRTEESHLVSPYSVDDHSAGSSNDETAPRIPSSNQAIFAPLIVPAAGFRLDLLPHQESATSAPRRPTPPILSFIPPPPKDQSP</sequence>
<dbReference type="GO" id="GO:0016020">
    <property type="term" value="C:membrane"/>
    <property type="evidence" value="ECO:0007669"/>
    <property type="project" value="UniProtKB-SubCell"/>
</dbReference>
<keyword evidence="4 6" id="KW-0472">Membrane</keyword>
<feature type="compositionally biased region" description="Low complexity" evidence="5">
    <location>
        <begin position="23"/>
        <end position="97"/>
    </location>
</feature>
<name>V2XDN6_MONRO</name>
<dbReference type="InterPro" id="IPR051694">
    <property type="entry name" value="Immunoregulatory_rcpt-like"/>
</dbReference>
<keyword evidence="2 6" id="KW-0812">Transmembrane</keyword>
<feature type="transmembrane region" description="Helical" evidence="6">
    <location>
        <begin position="100"/>
        <end position="126"/>
    </location>
</feature>
<dbReference type="Proteomes" id="UP000017559">
    <property type="component" value="Unassembled WGS sequence"/>
</dbReference>
<dbReference type="EMBL" id="AWSO01000027">
    <property type="protein sequence ID" value="ESK97303.1"/>
    <property type="molecule type" value="Genomic_DNA"/>
</dbReference>
<evidence type="ECO:0000256" key="6">
    <source>
        <dbReference type="SAM" id="Phobius"/>
    </source>
</evidence>
<accession>V2XDN6</accession>
<evidence type="ECO:0000313" key="7">
    <source>
        <dbReference type="EMBL" id="ESK97303.1"/>
    </source>
</evidence>
<keyword evidence="3 6" id="KW-1133">Transmembrane helix</keyword>
<protein>
    <submittedName>
        <fullName evidence="7">Uncharacterized protein</fullName>
    </submittedName>
</protein>
<reference evidence="7 8" key="1">
    <citation type="journal article" date="2014" name="BMC Genomics">
        <title>Genome and secretome analysis of the hemibiotrophic fungal pathogen, Moniliophthora roreri, which causes frosty pod rot disease of cacao: mechanisms of the biotrophic and necrotrophic phases.</title>
        <authorList>
            <person name="Meinhardt L.W."/>
            <person name="Costa G.G.L."/>
            <person name="Thomazella D.P.T."/>
            <person name="Teixeira P.J.P.L."/>
            <person name="Carazzolle M.F."/>
            <person name="Schuster S.C."/>
            <person name="Carlson J.E."/>
            <person name="Guiltinan M.J."/>
            <person name="Mieczkowski P."/>
            <person name="Farmer A."/>
            <person name="Ramaraj T."/>
            <person name="Crozier J."/>
            <person name="Davis R.E."/>
            <person name="Shao J."/>
            <person name="Melnick R.L."/>
            <person name="Pereira G.A.G."/>
            <person name="Bailey B.A."/>
        </authorList>
    </citation>
    <scope>NUCLEOTIDE SEQUENCE [LARGE SCALE GENOMIC DNA]</scope>
    <source>
        <strain evidence="7 8">MCA 2997</strain>
    </source>
</reference>
<evidence type="ECO:0000256" key="2">
    <source>
        <dbReference type="ARBA" id="ARBA00022692"/>
    </source>
</evidence>
<proteinExistence type="predicted"/>
<keyword evidence="8" id="KW-1185">Reference proteome</keyword>
<feature type="region of interest" description="Disordered" evidence="5">
    <location>
        <begin position="290"/>
        <end position="315"/>
    </location>
</feature>
<comment type="subcellular location">
    <subcellularLocation>
        <location evidence="1">Membrane</location>
        <topology evidence="1">Single-pass membrane protein</topology>
    </subcellularLocation>
</comment>
<dbReference type="KEGG" id="mrr:Moror_17734"/>
<dbReference type="AlphaFoldDB" id="V2XDN6"/>
<dbReference type="HOGENOM" id="CLU_883038_0_0_1"/>
<feature type="compositionally biased region" description="Low complexity" evidence="5">
    <location>
        <begin position="193"/>
        <end position="203"/>
    </location>
</feature>
<evidence type="ECO:0000256" key="1">
    <source>
        <dbReference type="ARBA" id="ARBA00004167"/>
    </source>
</evidence>
<evidence type="ECO:0000256" key="3">
    <source>
        <dbReference type="ARBA" id="ARBA00022989"/>
    </source>
</evidence>
<evidence type="ECO:0000256" key="5">
    <source>
        <dbReference type="SAM" id="MobiDB-lite"/>
    </source>
</evidence>
<feature type="compositionally biased region" description="Pro residues" evidence="5">
    <location>
        <begin position="297"/>
        <end position="315"/>
    </location>
</feature>
<feature type="region of interest" description="Disordered" evidence="5">
    <location>
        <begin position="1"/>
        <end position="97"/>
    </location>
</feature>